<evidence type="ECO:0000313" key="2">
    <source>
        <dbReference type="Proteomes" id="UP000198660"/>
    </source>
</evidence>
<accession>A0A1I6TNL1</accession>
<protein>
    <submittedName>
        <fullName evidence="1">Uncharacterized protein</fullName>
    </submittedName>
</protein>
<reference evidence="2" key="1">
    <citation type="submission" date="2016-10" db="EMBL/GenBank/DDBJ databases">
        <authorList>
            <person name="Varghese N."/>
            <person name="Submissions S."/>
        </authorList>
    </citation>
    <scope>NUCLEOTIDE SEQUENCE [LARGE SCALE GENOMIC DNA]</scope>
    <source>
        <strain evidence="2">DSM 45789</strain>
    </source>
</reference>
<dbReference type="EMBL" id="FPAA01000010">
    <property type="protein sequence ID" value="SFS90741.1"/>
    <property type="molecule type" value="Genomic_DNA"/>
</dbReference>
<dbReference type="AlphaFoldDB" id="A0A1I6TNL1"/>
<dbReference type="Proteomes" id="UP000198660">
    <property type="component" value="Unassembled WGS sequence"/>
</dbReference>
<keyword evidence="2" id="KW-1185">Reference proteome</keyword>
<gene>
    <name evidence="1" type="ORF">SAMN05444972_110164</name>
</gene>
<evidence type="ECO:0000313" key="1">
    <source>
        <dbReference type="EMBL" id="SFS90741.1"/>
    </source>
</evidence>
<organism evidence="1 2">
    <name type="scientific">Marininema halotolerans</name>
    <dbReference type="NCBI Taxonomy" id="1155944"/>
    <lineage>
        <taxon>Bacteria</taxon>
        <taxon>Bacillati</taxon>
        <taxon>Bacillota</taxon>
        <taxon>Bacilli</taxon>
        <taxon>Bacillales</taxon>
        <taxon>Thermoactinomycetaceae</taxon>
        <taxon>Marininema</taxon>
    </lineage>
</organism>
<proteinExistence type="predicted"/>
<name>A0A1I6TNL1_9BACL</name>
<sequence>MSIQFLDLRTSQAISYGLPLNTGELVSNTSPGTQVGGVGLIVKDVLAGNKNDIRVELDASVGMSSTMGDIVTLRVHRISNGVTTVVFQGNQVIAGSANVITGFTAADFQPTFPTNGQLVYRLFVQAQSATDVFLDGPISFNGLAVAGTFP</sequence>